<comment type="caution">
    <text evidence="1">The sequence shown here is derived from an EMBL/GenBank/DDBJ whole genome shotgun (WGS) entry which is preliminary data.</text>
</comment>
<evidence type="ECO:0000313" key="1">
    <source>
        <dbReference type="EMBL" id="RHN50322.1"/>
    </source>
</evidence>
<dbReference type="Gramene" id="rna34594">
    <property type="protein sequence ID" value="RHN50322.1"/>
    <property type="gene ID" value="gene34594"/>
</dbReference>
<gene>
    <name evidence="1" type="ORF">MtrunA17_Chr6g0456171</name>
</gene>
<sequence>MNSGNEQGEDGADLINGSRFDVNKTSFNVCTIFIADFMCL</sequence>
<proteinExistence type="predicted"/>
<protein>
    <submittedName>
        <fullName evidence="1">Uncharacterized protein</fullName>
    </submittedName>
</protein>
<accession>A0A396HAG5</accession>
<organism evidence="1">
    <name type="scientific">Medicago truncatula</name>
    <name type="common">Barrel medic</name>
    <name type="synonym">Medicago tribuloides</name>
    <dbReference type="NCBI Taxonomy" id="3880"/>
    <lineage>
        <taxon>Eukaryota</taxon>
        <taxon>Viridiplantae</taxon>
        <taxon>Streptophyta</taxon>
        <taxon>Embryophyta</taxon>
        <taxon>Tracheophyta</taxon>
        <taxon>Spermatophyta</taxon>
        <taxon>Magnoliopsida</taxon>
        <taxon>eudicotyledons</taxon>
        <taxon>Gunneridae</taxon>
        <taxon>Pentapetalae</taxon>
        <taxon>rosids</taxon>
        <taxon>fabids</taxon>
        <taxon>Fabales</taxon>
        <taxon>Fabaceae</taxon>
        <taxon>Papilionoideae</taxon>
        <taxon>50 kb inversion clade</taxon>
        <taxon>NPAAA clade</taxon>
        <taxon>Hologalegina</taxon>
        <taxon>IRL clade</taxon>
        <taxon>Trifolieae</taxon>
        <taxon>Medicago</taxon>
    </lineage>
</organism>
<dbReference type="Proteomes" id="UP000265566">
    <property type="component" value="Chromosome 6"/>
</dbReference>
<dbReference type="EMBL" id="PSQE01000006">
    <property type="protein sequence ID" value="RHN50322.1"/>
    <property type="molecule type" value="Genomic_DNA"/>
</dbReference>
<name>A0A396HAG5_MEDTR</name>
<reference evidence="1" key="1">
    <citation type="journal article" date="2018" name="Nat. Plants">
        <title>Whole-genome landscape of Medicago truncatula symbiotic genes.</title>
        <authorList>
            <person name="Pecrix Y."/>
            <person name="Gamas P."/>
            <person name="Carrere S."/>
        </authorList>
    </citation>
    <scope>NUCLEOTIDE SEQUENCE</scope>
    <source>
        <tissue evidence="1">Leaves</tissue>
    </source>
</reference>
<dbReference type="AlphaFoldDB" id="A0A396HAG5"/>